<sequence>MDTITRFLLDFFLVRNFSKFVRNRAQQLQTWLSNLKPFSWEVSLMLSLLSWFVVLILQEIYLKKFVSIFAWGFLIIGVDWALFGRTITIPLVGFRLRYAPWIAGAIACIALLTNDFIITDWRGALVSWPIVSAAFAGYSRFIASGFKWRLPDSTGRQDLVLLFLFAGLLSCWFQFHFMIQDILRLYPYLLTNDFDRSLFVVRLNPDRKPTSPAYPLLEVAEQVVREELTGKTWEEASTWLNSLNESDTQAELSRQIVTQLYGDRLPREQQLWQITTETSQAATNSSSIDLTLRALWQGASSRPDGYAVKRSCTVQRSALSTPQTFADLQAQTQFGAQLTCQPAQEEQA</sequence>
<name>A0AA97ALX9_9CYAN</name>
<feature type="transmembrane region" description="Helical" evidence="1">
    <location>
        <begin position="159"/>
        <end position="179"/>
    </location>
</feature>
<protein>
    <submittedName>
        <fullName evidence="2">DUF5357 family protein</fullName>
    </submittedName>
</protein>
<accession>A0AA97ALX9</accession>
<feature type="transmembrane region" description="Helical" evidence="1">
    <location>
        <begin position="98"/>
        <end position="118"/>
    </location>
</feature>
<dbReference type="Pfam" id="PF17310">
    <property type="entry name" value="DUF5357"/>
    <property type="match status" value="1"/>
</dbReference>
<feature type="transmembrane region" description="Helical" evidence="1">
    <location>
        <begin position="125"/>
        <end position="143"/>
    </location>
</feature>
<keyword evidence="1" id="KW-1133">Transmembrane helix</keyword>
<organism evidence="2">
    <name type="scientific">Leptolyngbya sp. NK1-12</name>
    <dbReference type="NCBI Taxonomy" id="2547451"/>
    <lineage>
        <taxon>Bacteria</taxon>
        <taxon>Bacillati</taxon>
        <taxon>Cyanobacteriota</taxon>
        <taxon>Cyanophyceae</taxon>
        <taxon>Leptolyngbyales</taxon>
        <taxon>Leptolyngbyaceae</taxon>
        <taxon>Leptolyngbya group</taxon>
        <taxon>Leptolyngbya</taxon>
    </lineage>
</organism>
<dbReference type="InterPro" id="IPR020360">
    <property type="entry name" value="Uncharacterised_alr2393"/>
</dbReference>
<keyword evidence="1" id="KW-0812">Transmembrane</keyword>
<keyword evidence="1" id="KW-0472">Membrane</keyword>
<reference evidence="2" key="1">
    <citation type="submission" date="2020-05" db="EMBL/GenBank/DDBJ databases">
        <authorList>
            <person name="Zhu T."/>
            <person name="Keshari N."/>
            <person name="Lu X."/>
        </authorList>
    </citation>
    <scope>NUCLEOTIDE SEQUENCE</scope>
    <source>
        <strain evidence="2">NK1-12</strain>
    </source>
</reference>
<dbReference type="EMBL" id="CP053586">
    <property type="protein sequence ID" value="WNZ25112.1"/>
    <property type="molecule type" value="Genomic_DNA"/>
</dbReference>
<gene>
    <name evidence="2" type="ORF">HJG54_21165</name>
</gene>
<feature type="transmembrane region" description="Helical" evidence="1">
    <location>
        <begin position="69"/>
        <end position="92"/>
    </location>
</feature>
<proteinExistence type="predicted"/>
<dbReference type="AlphaFoldDB" id="A0AA97ALX9"/>
<dbReference type="RefSeq" id="WP_316431227.1">
    <property type="nucleotide sequence ID" value="NZ_CP053586.1"/>
</dbReference>
<evidence type="ECO:0000256" key="1">
    <source>
        <dbReference type="SAM" id="Phobius"/>
    </source>
</evidence>
<evidence type="ECO:0000313" key="2">
    <source>
        <dbReference type="EMBL" id="WNZ25112.1"/>
    </source>
</evidence>
<feature type="transmembrane region" description="Helical" evidence="1">
    <location>
        <begin position="38"/>
        <end position="57"/>
    </location>
</feature>